<evidence type="ECO:0000313" key="3">
    <source>
        <dbReference type="Proteomes" id="UP000578622"/>
    </source>
</evidence>
<feature type="domain" description="Glycosyltransferase 2-like" evidence="1">
    <location>
        <begin position="27"/>
        <end position="169"/>
    </location>
</feature>
<protein>
    <submittedName>
        <fullName evidence="2">Glycosyltransferase involved in cell wall biosynthesis</fullName>
    </submittedName>
</protein>
<evidence type="ECO:0000259" key="1">
    <source>
        <dbReference type="Pfam" id="PF00535"/>
    </source>
</evidence>
<dbReference type="EMBL" id="JACGXG010000014">
    <property type="protein sequence ID" value="MBA8853650.1"/>
    <property type="molecule type" value="Genomic_DNA"/>
</dbReference>
<accession>A0ABR6AW06</accession>
<dbReference type="RefSeq" id="WP_138725231.1">
    <property type="nucleotide sequence ID" value="NZ_JACGXG010000014.1"/>
</dbReference>
<dbReference type="Proteomes" id="UP000578622">
    <property type="component" value="Unassembled WGS sequence"/>
</dbReference>
<dbReference type="PANTHER" id="PTHR43685">
    <property type="entry name" value="GLYCOSYLTRANSFERASE"/>
    <property type="match status" value="1"/>
</dbReference>
<dbReference type="InterPro" id="IPR001173">
    <property type="entry name" value="Glyco_trans_2-like"/>
</dbReference>
<dbReference type="CDD" id="cd00761">
    <property type="entry name" value="Glyco_tranf_GTA_type"/>
    <property type="match status" value="1"/>
</dbReference>
<evidence type="ECO:0000313" key="2">
    <source>
        <dbReference type="EMBL" id="MBA8853650.1"/>
    </source>
</evidence>
<dbReference type="InterPro" id="IPR029044">
    <property type="entry name" value="Nucleotide-diphossugar_trans"/>
</dbReference>
<keyword evidence="3" id="KW-1185">Reference proteome</keyword>
<name>A0ABR6AW06_9HYPH</name>
<proteinExistence type="predicted"/>
<dbReference type="SUPFAM" id="SSF53448">
    <property type="entry name" value="Nucleotide-diphospho-sugar transferases"/>
    <property type="match status" value="1"/>
</dbReference>
<dbReference type="InterPro" id="IPR050834">
    <property type="entry name" value="Glycosyltransf_2"/>
</dbReference>
<gene>
    <name evidence="2" type="ORF">FHW20_004634</name>
</gene>
<comment type="caution">
    <text evidence="2">The sequence shown here is derived from an EMBL/GenBank/DDBJ whole genome shotgun (WGS) entry which is preliminary data.</text>
</comment>
<dbReference type="Pfam" id="PF00535">
    <property type="entry name" value="Glycos_transf_2"/>
    <property type="match status" value="1"/>
</dbReference>
<dbReference type="Gene3D" id="3.90.550.10">
    <property type="entry name" value="Spore Coat Polysaccharide Biosynthesis Protein SpsA, Chain A"/>
    <property type="match status" value="1"/>
</dbReference>
<dbReference type="PANTHER" id="PTHR43685:SF2">
    <property type="entry name" value="GLYCOSYLTRANSFERASE 2-LIKE DOMAIN-CONTAINING PROTEIN"/>
    <property type="match status" value="1"/>
</dbReference>
<reference evidence="2 3" key="1">
    <citation type="submission" date="2020-07" db="EMBL/GenBank/DDBJ databases">
        <title>Genomic Encyclopedia of Type Strains, Phase IV (KMG-V): Genome sequencing to study the core and pangenomes of soil and plant-associated prokaryotes.</title>
        <authorList>
            <person name="Whitman W."/>
        </authorList>
    </citation>
    <scope>NUCLEOTIDE SEQUENCE [LARGE SCALE GENOMIC DNA]</scope>
    <source>
        <strain evidence="2 3">RH4WT92</strain>
    </source>
</reference>
<organism evidence="2 3">
    <name type="scientific">Brucella intermedia</name>
    <dbReference type="NCBI Taxonomy" id="94625"/>
    <lineage>
        <taxon>Bacteria</taxon>
        <taxon>Pseudomonadati</taxon>
        <taxon>Pseudomonadota</taxon>
        <taxon>Alphaproteobacteria</taxon>
        <taxon>Hyphomicrobiales</taxon>
        <taxon>Brucellaceae</taxon>
        <taxon>Brucella/Ochrobactrum group</taxon>
        <taxon>Brucella</taxon>
    </lineage>
</organism>
<sequence length="256" mass="29700">MLNRIYRSKYNLQFDHVSHTSNDDTITVAVSLYNYEKEILDCLESIKNQTYRNLSLMIVDDCSQKDNSLERAILWTKRNSERFVRATVVRHEFNQGLAQARNTAFAASDTRALFIMDADNMIYPRAIEVLAPWVLDEGYAAAYTQLEFFGDVSGLGYADYWSPDFFRENNYVDAMALISTSAWQTVRGYTHMEGGWEDYDFWCKFVDSGLDAIFIPQILCRYRVHGTSMLRTDTVNNHNDLIVEMRMRHPWLAVGS</sequence>